<evidence type="ECO:0000256" key="1">
    <source>
        <dbReference type="ARBA" id="ARBA00023002"/>
    </source>
</evidence>
<feature type="domain" description="Aldehyde dehydrogenase" evidence="2">
    <location>
        <begin position="8"/>
        <end position="423"/>
    </location>
</feature>
<accession>A0A1I1DVE4</accession>
<dbReference type="RefSeq" id="WP_090970048.1">
    <property type="nucleotide sequence ID" value="NZ_FOLL01000001.1"/>
</dbReference>
<dbReference type="Gene3D" id="3.40.605.10">
    <property type="entry name" value="Aldehyde Dehydrogenase, Chain A, domain 1"/>
    <property type="match status" value="1"/>
</dbReference>
<keyword evidence="4" id="KW-1185">Reference proteome</keyword>
<proteinExistence type="predicted"/>
<evidence type="ECO:0000259" key="2">
    <source>
        <dbReference type="Pfam" id="PF00171"/>
    </source>
</evidence>
<dbReference type="InterPro" id="IPR050740">
    <property type="entry name" value="Aldehyde_DH_Superfamily"/>
</dbReference>
<dbReference type="Gene3D" id="3.40.309.10">
    <property type="entry name" value="Aldehyde Dehydrogenase, Chain A, domain 2"/>
    <property type="match status" value="1"/>
</dbReference>
<sequence>MNNKTSLNAIDHAVTQARNAYLSFKRWNVRQRAALMHQVADEIEALGPELITTARAETHLPEARLTGEKARTVFQWRSYADALALVLDARIDTADSMRTPPKPDLRKTSQGLGVVAVFGASNFPFAFSTAGGDTASAIAAGCAVIAKTHPGHPETSAIMAAAITEGIRKAGGPEGLFAAVASEGPEGGQYLVVHPAVKAVAFTGSFSGGKALSDLAAKRPEPIPVFAEMGSVNPVFLLPGMLENAAADVAKQYAASLTLGVGQFCTNPGLLFAPDHPSLPAFLEALRAEISGIPAAPMLHGGIAVAYHRNKTAILAHEDVSVLAEVVEQLPDSHGNPVVATTTARAFAANPGLSHEVFGPFGLVITYKHAEELLSIIQQLDGQLTATLLAKPEELEAAQALVDVLTEKCGRLLLNGFPTGVEVCYAMQHGGPFPATTDSRFTSVGPDAIKRFLRPVSYQNWPDELLPDELKNANPLGVWRTVNGILNNAAVSV</sequence>
<dbReference type="GO" id="GO:0016620">
    <property type="term" value="F:oxidoreductase activity, acting on the aldehyde or oxo group of donors, NAD or NADP as acceptor"/>
    <property type="evidence" value="ECO:0007669"/>
    <property type="project" value="InterPro"/>
</dbReference>
<dbReference type="Proteomes" id="UP000199577">
    <property type="component" value="Unassembled WGS sequence"/>
</dbReference>
<dbReference type="InterPro" id="IPR016161">
    <property type="entry name" value="Ald_DH/histidinol_DH"/>
</dbReference>
<gene>
    <name evidence="3" type="ORF">SAMN05421747_101131</name>
</gene>
<name>A0A1I1DVE4_9SPHI</name>
<reference evidence="3 4" key="1">
    <citation type="submission" date="2016-10" db="EMBL/GenBank/DDBJ databases">
        <authorList>
            <person name="de Groot N.N."/>
        </authorList>
    </citation>
    <scope>NUCLEOTIDE SEQUENCE [LARGE SCALE GENOMIC DNA]</scope>
    <source>
        <strain evidence="3 4">DSM 22900</strain>
    </source>
</reference>
<dbReference type="EMBL" id="FOLL01000001">
    <property type="protein sequence ID" value="SFB79019.1"/>
    <property type="molecule type" value="Genomic_DNA"/>
</dbReference>
<dbReference type="OrthoDB" id="9770537at2"/>
<dbReference type="InterPro" id="IPR015590">
    <property type="entry name" value="Aldehyde_DH_dom"/>
</dbReference>
<dbReference type="SUPFAM" id="SSF53720">
    <property type="entry name" value="ALDH-like"/>
    <property type="match status" value="1"/>
</dbReference>
<dbReference type="PANTHER" id="PTHR43353">
    <property type="entry name" value="SUCCINATE-SEMIALDEHYDE DEHYDROGENASE, MITOCHONDRIAL"/>
    <property type="match status" value="1"/>
</dbReference>
<dbReference type="InterPro" id="IPR016163">
    <property type="entry name" value="Ald_DH_C"/>
</dbReference>
<keyword evidence="1" id="KW-0560">Oxidoreductase</keyword>
<dbReference type="InterPro" id="IPR016162">
    <property type="entry name" value="Ald_DH_N"/>
</dbReference>
<dbReference type="AlphaFoldDB" id="A0A1I1DVE4"/>
<evidence type="ECO:0000313" key="3">
    <source>
        <dbReference type="EMBL" id="SFB79019.1"/>
    </source>
</evidence>
<evidence type="ECO:0000313" key="4">
    <source>
        <dbReference type="Proteomes" id="UP000199577"/>
    </source>
</evidence>
<protein>
    <submittedName>
        <fullName evidence="3">NADP-dependent aldehyde dehydrogenase</fullName>
    </submittedName>
</protein>
<dbReference type="CDD" id="cd07129">
    <property type="entry name" value="ALDH_KGSADH"/>
    <property type="match status" value="1"/>
</dbReference>
<dbReference type="InterPro" id="IPR044151">
    <property type="entry name" value="ALDH_KGSADH"/>
</dbReference>
<dbReference type="Pfam" id="PF00171">
    <property type="entry name" value="Aldedh"/>
    <property type="match status" value="1"/>
</dbReference>
<dbReference type="PANTHER" id="PTHR43353:SF3">
    <property type="entry name" value="ALDEHYDE DEHYDROGENASE-RELATED"/>
    <property type="match status" value="1"/>
</dbReference>
<organism evidence="3 4">
    <name type="scientific">Parapedobacter composti</name>
    <dbReference type="NCBI Taxonomy" id="623281"/>
    <lineage>
        <taxon>Bacteria</taxon>
        <taxon>Pseudomonadati</taxon>
        <taxon>Bacteroidota</taxon>
        <taxon>Sphingobacteriia</taxon>
        <taxon>Sphingobacteriales</taxon>
        <taxon>Sphingobacteriaceae</taxon>
        <taxon>Parapedobacter</taxon>
    </lineage>
</organism>
<dbReference type="STRING" id="623281.SAMN05421747_101131"/>